<dbReference type="InterPro" id="IPR029068">
    <property type="entry name" value="Glyas_Bleomycin-R_OHBP_Dase"/>
</dbReference>
<keyword evidence="2" id="KW-1185">Reference proteome</keyword>
<dbReference type="Proteomes" id="UP000258309">
    <property type="component" value="Unassembled WGS sequence"/>
</dbReference>
<organism evidence="1 2">
    <name type="scientific">Scytalidium lignicola</name>
    <name type="common">Hyphomycete</name>
    <dbReference type="NCBI Taxonomy" id="5539"/>
    <lineage>
        <taxon>Eukaryota</taxon>
        <taxon>Fungi</taxon>
        <taxon>Dikarya</taxon>
        <taxon>Ascomycota</taxon>
        <taxon>Pezizomycotina</taxon>
        <taxon>Leotiomycetes</taxon>
        <taxon>Leotiomycetes incertae sedis</taxon>
        <taxon>Scytalidium</taxon>
    </lineage>
</organism>
<reference evidence="1 2" key="1">
    <citation type="submission" date="2018-05" db="EMBL/GenBank/DDBJ databases">
        <title>Draft genome sequence of Scytalidium lignicola DSM 105466, a ubiquitous saprotrophic fungus.</title>
        <authorList>
            <person name="Buettner E."/>
            <person name="Gebauer A.M."/>
            <person name="Hofrichter M."/>
            <person name="Liers C."/>
            <person name="Kellner H."/>
        </authorList>
    </citation>
    <scope>NUCLEOTIDE SEQUENCE [LARGE SCALE GENOMIC DNA]</scope>
    <source>
        <strain evidence="1 2">DSM 105466</strain>
    </source>
</reference>
<evidence type="ECO:0000313" key="2">
    <source>
        <dbReference type="Proteomes" id="UP000258309"/>
    </source>
</evidence>
<gene>
    <name evidence="1" type="ORF">B7463_g8979</name>
</gene>
<proteinExistence type="predicted"/>
<evidence type="ECO:0000313" key="1">
    <source>
        <dbReference type="EMBL" id="RFU27354.1"/>
    </source>
</evidence>
<dbReference type="AlphaFoldDB" id="A0A3E2H1U9"/>
<name>A0A3E2H1U9_SCYLI</name>
<dbReference type="SUPFAM" id="SSF54593">
    <property type="entry name" value="Glyoxalase/Bleomycin resistance protein/Dihydroxybiphenyl dioxygenase"/>
    <property type="match status" value="1"/>
</dbReference>
<dbReference type="OMA" id="FEVNDFD"/>
<accession>A0A3E2H1U9</accession>
<comment type="caution">
    <text evidence="1">The sequence shown here is derived from an EMBL/GenBank/DDBJ whole genome shotgun (WGS) entry which is preliminary data.</text>
</comment>
<sequence>MSQVIFPGADRKRRPPPPTRSIIYYRGFGEDPCFYVAEISPDSSKHFVGSGWLLQAQADLDAASRIRGASTVQKSTVPGGGSFVDIKDPLGYNIRLLYGITFRQKEEQQQEKPKAVIFNSWEDNPRKGKFQRFDSGPSRIHKLGHYGFVVDRSQYESSVAWYLNTFSLASPDILYDQATGKDIMIFMHINKGDEFTDHHLLGHYYLEKKGWTNCWGVGRHLLGSQIFDYWLNPSGNVVEHYSDGDVVNDHTPAP</sequence>
<dbReference type="OrthoDB" id="3360610at2759"/>
<feature type="non-terminal residue" evidence="1">
    <location>
        <position position="1"/>
    </location>
</feature>
<dbReference type="Gene3D" id="3.10.180.10">
    <property type="entry name" value="2,3-Dihydroxybiphenyl 1,2-Dioxygenase, domain 1"/>
    <property type="match status" value="1"/>
</dbReference>
<dbReference type="EMBL" id="NCSJ02000210">
    <property type="protein sequence ID" value="RFU27354.1"/>
    <property type="molecule type" value="Genomic_DNA"/>
</dbReference>
<evidence type="ECO:0008006" key="3">
    <source>
        <dbReference type="Google" id="ProtNLM"/>
    </source>
</evidence>
<protein>
    <recommendedName>
        <fullName evidence="3">VOC domain-containing protein</fullName>
    </recommendedName>
</protein>
<feature type="non-terminal residue" evidence="1">
    <location>
        <position position="254"/>
    </location>
</feature>